<sequence length="646" mass="70689">MHLTPSKIHRHLVLWTAIVALGLIFTGTASAGDTPDDTSSSTPACAEDEIFDSVLGDCRYTFSIRYTSLYTLPAMIEACEQRESMIACAAWSVWAWRRGSREAVSERAGQLCEARCDAGDPAGCACLAHLVGTGSAGFEPDHRRGRSLARQSCAGGVGWGCNISRTLLHDTGNSDEERLADDGLDTYERGCELGDPSSCANLGYFDGRRSQGGELLTKRTARTYFLEGCEKHIGWACGAYGELLYLGQGGDIELEEGIAFNRRGCELGDPMSCERLGDLYLDSIDSQAPDYRLAFEYFGYACNSRDARACYMWATIADVEFPELETPKRLEQAYNIACVRGLSEGCVALSDLYLSERPDWPAQPEAARDTLERSCRQHADDSCVFYGQLLESGIGGNIDPNAALEAYDRACQNNEPKGCQWAGALLMQTEPERAREILKEGCDREQGNSCNWLALWLESNVSAENVQLNMSGLHRRACELDEPRGCIDLAFMYESGRGEFASDSRRAVTYMGKACSLRDMIACAYLGRYLRDNIGGPTPWDDHTAPFLTQLCTNAPPHLPDVRRAATLSCRWLAEGYADHNNPSSAVEFAKRGCDLRDPDSCTLAAELLRAETSESGTQNNAALYEAKACDYGGIAYCSDAANTAP</sequence>
<dbReference type="Pfam" id="PF08238">
    <property type="entry name" value="Sel1"/>
    <property type="match status" value="3"/>
</dbReference>
<dbReference type="InterPro" id="IPR040239">
    <property type="entry name" value="HcpB-like"/>
</dbReference>
<keyword evidence="5" id="KW-1185">Reference proteome</keyword>
<dbReference type="SMART" id="SM00671">
    <property type="entry name" value="SEL1"/>
    <property type="match status" value="6"/>
</dbReference>
<dbReference type="PANTHER" id="PTHR13891">
    <property type="entry name" value="CYTOCHROME C OXIDASE ASSEMBLY FACTOR 7"/>
    <property type="match status" value="1"/>
</dbReference>
<dbReference type="AlphaFoldDB" id="A0A328C6Z7"/>
<dbReference type="Proteomes" id="UP000249169">
    <property type="component" value="Unassembled WGS sequence"/>
</dbReference>
<evidence type="ECO:0000256" key="2">
    <source>
        <dbReference type="ARBA" id="ARBA00022737"/>
    </source>
</evidence>
<keyword evidence="3" id="KW-0732">Signal</keyword>
<evidence type="ECO:0000256" key="3">
    <source>
        <dbReference type="SAM" id="SignalP"/>
    </source>
</evidence>
<dbReference type="RefSeq" id="WP_111731312.1">
    <property type="nucleotide sequence ID" value="NZ_QHKO01000012.1"/>
</dbReference>
<dbReference type="OrthoDB" id="5483576at2"/>
<evidence type="ECO:0000256" key="1">
    <source>
        <dbReference type="ARBA" id="ARBA00008486"/>
    </source>
</evidence>
<dbReference type="InterPro" id="IPR006597">
    <property type="entry name" value="Sel1-like"/>
</dbReference>
<name>A0A328C6Z7_9DELT</name>
<comment type="caution">
    <text evidence="4">The sequence shown here is derived from an EMBL/GenBank/DDBJ whole genome shotgun (WGS) entry which is preliminary data.</text>
</comment>
<organism evidence="4 5">
    <name type="scientific">Lujinxingia litoralis</name>
    <dbReference type="NCBI Taxonomy" id="2211119"/>
    <lineage>
        <taxon>Bacteria</taxon>
        <taxon>Deltaproteobacteria</taxon>
        <taxon>Bradymonadales</taxon>
        <taxon>Lujinxingiaceae</taxon>
        <taxon>Lujinxingia</taxon>
    </lineage>
</organism>
<dbReference type="EMBL" id="QHKO01000012">
    <property type="protein sequence ID" value="RAL20294.1"/>
    <property type="molecule type" value="Genomic_DNA"/>
</dbReference>
<reference evidence="4 5" key="1">
    <citation type="submission" date="2018-05" db="EMBL/GenBank/DDBJ databases">
        <title>Lujinxingia marina gen. nov. sp. nov., a new facultative anaerobic member of the class Deltaproteobacteria, and proposal of Lujinxingaceae fam. nov.</title>
        <authorList>
            <person name="Li C.-M."/>
        </authorList>
    </citation>
    <scope>NUCLEOTIDE SEQUENCE [LARGE SCALE GENOMIC DNA]</scope>
    <source>
        <strain evidence="4 5">B210</strain>
    </source>
</reference>
<proteinExistence type="inferred from homology"/>
<dbReference type="SUPFAM" id="SSF81901">
    <property type="entry name" value="HCP-like"/>
    <property type="match status" value="2"/>
</dbReference>
<feature type="chain" id="PRO_5039887206" evidence="3">
    <location>
        <begin position="32"/>
        <end position="646"/>
    </location>
</feature>
<protein>
    <submittedName>
        <fullName evidence="4">Uncharacterized protein</fullName>
    </submittedName>
</protein>
<dbReference type="InterPro" id="IPR011990">
    <property type="entry name" value="TPR-like_helical_dom_sf"/>
</dbReference>
<evidence type="ECO:0000313" key="5">
    <source>
        <dbReference type="Proteomes" id="UP000249169"/>
    </source>
</evidence>
<keyword evidence="2" id="KW-0677">Repeat</keyword>
<gene>
    <name evidence="4" type="ORF">DL240_18110</name>
</gene>
<evidence type="ECO:0000313" key="4">
    <source>
        <dbReference type="EMBL" id="RAL20294.1"/>
    </source>
</evidence>
<feature type="signal peptide" evidence="3">
    <location>
        <begin position="1"/>
        <end position="31"/>
    </location>
</feature>
<accession>A0A328C6Z7</accession>
<comment type="similarity">
    <text evidence="1">Belongs to the hcp beta-lactamase family.</text>
</comment>
<dbReference type="Gene3D" id="1.25.40.10">
    <property type="entry name" value="Tetratricopeptide repeat domain"/>
    <property type="match status" value="3"/>
</dbReference>
<dbReference type="PANTHER" id="PTHR13891:SF1">
    <property type="entry name" value="CYTOCHROME C OXIDASE ASSEMBLY FACTOR 7"/>
    <property type="match status" value="1"/>
</dbReference>